<feature type="region of interest" description="Disordered" evidence="1">
    <location>
        <begin position="836"/>
        <end position="860"/>
    </location>
</feature>
<name>A0A319D7K0_9EURO</name>
<evidence type="ECO:0000259" key="2">
    <source>
        <dbReference type="Pfam" id="PF24054"/>
    </source>
</evidence>
<evidence type="ECO:0000256" key="1">
    <source>
        <dbReference type="SAM" id="MobiDB-lite"/>
    </source>
</evidence>
<feature type="compositionally biased region" description="Polar residues" evidence="1">
    <location>
        <begin position="1017"/>
        <end position="1026"/>
    </location>
</feature>
<feature type="compositionally biased region" description="Polar residues" evidence="1">
    <location>
        <begin position="1072"/>
        <end position="1081"/>
    </location>
</feature>
<organism evidence="3 4">
    <name type="scientific">Aspergillus uvarum CBS 121591</name>
    <dbReference type="NCBI Taxonomy" id="1448315"/>
    <lineage>
        <taxon>Eukaryota</taxon>
        <taxon>Fungi</taxon>
        <taxon>Dikarya</taxon>
        <taxon>Ascomycota</taxon>
        <taxon>Pezizomycotina</taxon>
        <taxon>Eurotiomycetes</taxon>
        <taxon>Eurotiomycetidae</taxon>
        <taxon>Eurotiales</taxon>
        <taxon>Aspergillaceae</taxon>
        <taxon>Aspergillus</taxon>
        <taxon>Aspergillus subgen. Circumdati</taxon>
    </lineage>
</organism>
<dbReference type="AlphaFoldDB" id="A0A319D7K0"/>
<dbReference type="GeneID" id="37141133"/>
<dbReference type="EMBL" id="KZ821675">
    <property type="protein sequence ID" value="PYH86923.1"/>
    <property type="molecule type" value="Genomic_DNA"/>
</dbReference>
<proteinExistence type="predicted"/>
<gene>
    <name evidence="3" type="ORF">BO82DRAFT_388494</name>
</gene>
<feature type="compositionally biased region" description="Basic and acidic residues" evidence="1">
    <location>
        <begin position="1102"/>
        <end position="1112"/>
    </location>
</feature>
<dbReference type="STRING" id="1448315.A0A319D7K0"/>
<reference evidence="3 4" key="1">
    <citation type="submission" date="2016-12" db="EMBL/GenBank/DDBJ databases">
        <title>The genomes of Aspergillus section Nigri reveals drivers in fungal speciation.</title>
        <authorList>
            <consortium name="DOE Joint Genome Institute"/>
            <person name="Vesth T.C."/>
            <person name="Nybo J."/>
            <person name="Theobald S."/>
            <person name="Brandl J."/>
            <person name="Frisvad J.C."/>
            <person name="Nielsen K.F."/>
            <person name="Lyhne E.K."/>
            <person name="Kogle M.E."/>
            <person name="Kuo A."/>
            <person name="Riley R."/>
            <person name="Clum A."/>
            <person name="Nolan M."/>
            <person name="Lipzen A."/>
            <person name="Salamov A."/>
            <person name="Henrissat B."/>
            <person name="Wiebenga A."/>
            <person name="De Vries R.P."/>
            <person name="Grigoriev I.V."/>
            <person name="Mortensen U.H."/>
            <person name="Andersen M.R."/>
            <person name="Baker S.E."/>
        </authorList>
    </citation>
    <scope>NUCLEOTIDE SEQUENCE [LARGE SCALE GENOMIC DNA]</scope>
    <source>
        <strain evidence="3 4">CBS 121591</strain>
    </source>
</reference>
<feature type="compositionally biased region" description="Low complexity" evidence="1">
    <location>
        <begin position="987"/>
        <end position="996"/>
    </location>
</feature>
<feature type="compositionally biased region" description="Basic and acidic residues" evidence="1">
    <location>
        <begin position="646"/>
        <end position="658"/>
    </location>
</feature>
<feature type="compositionally biased region" description="Polar residues" evidence="1">
    <location>
        <begin position="1127"/>
        <end position="1152"/>
    </location>
</feature>
<evidence type="ECO:0000313" key="3">
    <source>
        <dbReference type="EMBL" id="PYH86923.1"/>
    </source>
</evidence>
<feature type="region of interest" description="Disordered" evidence="1">
    <location>
        <begin position="886"/>
        <end position="1036"/>
    </location>
</feature>
<feature type="compositionally biased region" description="Basic and acidic residues" evidence="1">
    <location>
        <begin position="621"/>
        <end position="630"/>
    </location>
</feature>
<dbReference type="VEuPathDB" id="FungiDB:BO82DRAFT_388494"/>
<dbReference type="Proteomes" id="UP000248340">
    <property type="component" value="Unassembled WGS sequence"/>
</dbReference>
<evidence type="ECO:0000313" key="4">
    <source>
        <dbReference type="Proteomes" id="UP000248340"/>
    </source>
</evidence>
<feature type="region of interest" description="Disordered" evidence="1">
    <location>
        <begin position="212"/>
        <end position="475"/>
    </location>
</feature>
<feature type="compositionally biased region" description="Low complexity" evidence="1">
    <location>
        <begin position="365"/>
        <end position="391"/>
    </location>
</feature>
<keyword evidence="4" id="KW-1185">Reference proteome</keyword>
<feature type="compositionally biased region" description="Acidic residues" evidence="1">
    <location>
        <begin position="407"/>
        <end position="443"/>
    </location>
</feature>
<sequence>MRLHLAIQRHGLPVTRILWTTSPHSQFGPSASSGSPMIPAAASAITSTRLPNALYSSGGYTFAQLLEDVNEVIPLETESAQLDEECSGQWGLEDYVVEVGGSECLHFMEVVGLLRDGDEVLIRALQIEDLRARRLSGRHQISGDGKHLIDGVPFGKPFLKRPTSSRPAITIPPRKKRRTTIAGWDYGVRYDDDADWEPPKRLLSKVEVNALGNSGNSEGKKAEGHGTTFQDDFQDYHEPEDDGDGTVIRHPVDQESESDSDMSDTREGELEEELKALAEDLEAPPISKPEDQVKQQTESAPRALRSGPRTPSITPKRDAPKFIQSTSTPADSRTDAKVVQFEDEKPASQALKPESTPVSKAKSPSVSSAGSVSDDSDSSSLASDSSGVSDSSSDEDSSSESGHSLSDSDDSDESNDSDDSDDESTSESDDSSASESEDEDVSDSDTSVEAPIKNAPPGAGSLRTKKSNQRNKMRRRLAKLKELGALPAQADFAALREWEDVHGCEYYIPETKPEPKPETKSGAKAELNSKTRGDKKEQERAEFEAKRQKLLQDLAAGGVDVSVTPEKESVPPHDENKRKTRSARDISVDGNTDSDSSKRRTLDVASSRRMLFGSLGVRAPRNKEDEDATRRKLAANITHIPPRKSKGQDAEIGHESDVEHNWEEKLTIRATECIHDDIELTAPPFPFEQRWDHDASNIIRQRKGWGKKRKRRQQLQVYDAGEEEYGNWEDSYFDGDDRLNYDDTEQLSGEHQAEYEAEESAEDLPVLPTNHLTVPDLSEDHLQRASIIAFKQLDLSKATNWQPTVSEYRVAEIHDVYEDNILKIRLAKRDRRQVADVDPDEVETDKPYYTGFEMPGLEDDAAEDDGFRELSFADFIEPKLLRAAPAAGTGDAEKPSISHAAEESTTPKITTPARIEATAAHDGDKDGQRPDPDAGDKPADSGPNKPILQETTNSSKILAGDSSPVLSPQFHGFQSPPLTGCSERASDSASNLNADAKLTPDGGADRQPDVLLPSNKKFPNTLNSPQPDGVTLGHAADASNDDLQLISSPLSVLSFNQLMNRYFPAKRERSDTPPSNQQAQGDETRPSSSSSASSMVPNPFFEIDRAREESKQELSSQPSDGAGVTAGDTTLDLQSLVGSSSTPPSGQRSVQKSPKWKDTEESSLISVVPDSMILPVAPQPNSLEPAGSEPIVVDLTQSSPPVSPGGSDHDFGRSQRLPQGSGWVQKHVPPTQRRTRQSLARLRGKSRKGLSLESNPPQ</sequence>
<dbReference type="RefSeq" id="XP_025497123.1">
    <property type="nucleotide sequence ID" value="XM_025638391.1"/>
</dbReference>
<feature type="compositionally biased region" description="Basic and acidic residues" evidence="1">
    <location>
        <begin position="919"/>
        <end position="939"/>
    </location>
</feature>
<dbReference type="OrthoDB" id="3365616at2759"/>
<feature type="compositionally biased region" description="Basic and acidic residues" evidence="1">
    <location>
        <begin position="565"/>
        <end position="587"/>
    </location>
</feature>
<feature type="compositionally biased region" description="Basic and acidic residues" evidence="1">
    <location>
        <begin position="511"/>
        <end position="547"/>
    </location>
</feature>
<feature type="region of interest" description="Disordered" evidence="1">
    <location>
        <begin position="1064"/>
        <end position="1258"/>
    </location>
</feature>
<accession>A0A319D7K0</accession>
<dbReference type="Pfam" id="PF24054">
    <property type="entry name" value="DUF7357"/>
    <property type="match status" value="1"/>
</dbReference>
<feature type="compositionally biased region" description="Basic and acidic residues" evidence="1">
    <location>
        <begin position="263"/>
        <end position="278"/>
    </location>
</feature>
<feature type="compositionally biased region" description="Basic residues" evidence="1">
    <location>
        <begin position="463"/>
        <end position="475"/>
    </location>
</feature>
<dbReference type="InterPro" id="IPR055781">
    <property type="entry name" value="DUF7357"/>
</dbReference>
<feature type="compositionally biased region" description="Basic and acidic residues" evidence="1">
    <location>
        <begin position="891"/>
        <end position="902"/>
    </location>
</feature>
<feature type="domain" description="DUF7357" evidence="2">
    <location>
        <begin position="1"/>
        <end position="174"/>
    </location>
</feature>
<protein>
    <recommendedName>
        <fullName evidence="2">DUF7357 domain-containing protein</fullName>
    </recommendedName>
</protein>
<feature type="region of interest" description="Disordered" evidence="1">
    <location>
        <begin position="508"/>
        <end position="658"/>
    </location>
</feature>
<feature type="compositionally biased region" description="Basic and acidic residues" evidence="1">
    <location>
        <begin position="332"/>
        <end position="346"/>
    </location>
</feature>